<sequence length="125" mass="13337">MMKLKTNIHAMEAHLRHTDKTDRSPYETTSQLSSLSSGNAVSPNNNTSGTGPAGAAQFGNNVHDYYASLRHNVMSLLENGSTAPTVSHNSYLTKLQSLCGAGGSNTSSGDYYNLNLKSAHKMATM</sequence>
<reference evidence="2" key="1">
    <citation type="submission" date="2021-05" db="EMBL/GenBank/DDBJ databases">
        <authorList>
            <person name="Alioto T."/>
            <person name="Alioto T."/>
            <person name="Gomez Garrido J."/>
        </authorList>
    </citation>
    <scope>NUCLEOTIDE SEQUENCE</scope>
</reference>
<dbReference type="EMBL" id="HBUF01185347">
    <property type="protein sequence ID" value="CAG6656548.1"/>
    <property type="molecule type" value="Transcribed_RNA"/>
</dbReference>
<evidence type="ECO:0000256" key="1">
    <source>
        <dbReference type="SAM" id="MobiDB-lite"/>
    </source>
</evidence>
<organism evidence="2">
    <name type="scientific">Cacopsylla melanoneura</name>
    <dbReference type="NCBI Taxonomy" id="428564"/>
    <lineage>
        <taxon>Eukaryota</taxon>
        <taxon>Metazoa</taxon>
        <taxon>Ecdysozoa</taxon>
        <taxon>Arthropoda</taxon>
        <taxon>Hexapoda</taxon>
        <taxon>Insecta</taxon>
        <taxon>Pterygota</taxon>
        <taxon>Neoptera</taxon>
        <taxon>Paraneoptera</taxon>
        <taxon>Hemiptera</taxon>
        <taxon>Sternorrhyncha</taxon>
        <taxon>Psylloidea</taxon>
        <taxon>Psyllidae</taxon>
        <taxon>Psyllinae</taxon>
        <taxon>Cacopsylla</taxon>
    </lineage>
</organism>
<feature type="compositionally biased region" description="Polar residues" evidence="1">
    <location>
        <begin position="26"/>
        <end position="50"/>
    </location>
</feature>
<proteinExistence type="predicted"/>
<accession>A0A8D8RX30</accession>
<feature type="region of interest" description="Disordered" evidence="1">
    <location>
        <begin position="14"/>
        <end position="55"/>
    </location>
</feature>
<evidence type="ECO:0000313" key="2">
    <source>
        <dbReference type="EMBL" id="CAG6656546.1"/>
    </source>
</evidence>
<dbReference type="AlphaFoldDB" id="A0A8D8RX30"/>
<dbReference type="EMBL" id="HBUF01185346">
    <property type="protein sequence ID" value="CAG6656546.1"/>
    <property type="molecule type" value="Transcribed_RNA"/>
</dbReference>
<protein>
    <submittedName>
        <fullName evidence="2">Uncharacterized protein</fullName>
    </submittedName>
</protein>
<feature type="compositionally biased region" description="Basic and acidic residues" evidence="1">
    <location>
        <begin position="14"/>
        <end position="25"/>
    </location>
</feature>
<name>A0A8D8RX30_9HEMI</name>